<accession>A0ABT8G4I6</accession>
<name>A0ABT8G4I6_9MICO</name>
<gene>
    <name evidence="1" type="ORF">QQX04_13740</name>
</gene>
<keyword evidence="2" id="KW-1185">Reference proteome</keyword>
<proteinExistence type="predicted"/>
<reference evidence="1" key="1">
    <citation type="submission" date="2023-06" db="EMBL/GenBank/DDBJ databases">
        <title>SYSU T00b26.</title>
        <authorList>
            <person name="Gao L."/>
            <person name="Fang B.-Z."/>
            <person name="Li W.-J."/>
        </authorList>
    </citation>
    <scope>NUCLEOTIDE SEQUENCE</scope>
    <source>
        <strain evidence="1">SYSU T00b26</strain>
    </source>
</reference>
<sequence length="165" mass="16920">MGAKTQTGRGVTLAALAMALTVVVAALLWPTISAGFTAQSDAGPAGDEVATIVYPEDAPVAGVGVAGDLQFADGCVYIDTGESMTSEENGVTVKVGNPLILMLPEGGFTYDGTSLTITRFARTETYEDGDHLEAGGNARVLSNLNVEHTVPTACSGDGVLLVLDW</sequence>
<evidence type="ECO:0000313" key="2">
    <source>
        <dbReference type="Proteomes" id="UP001172738"/>
    </source>
</evidence>
<comment type="caution">
    <text evidence="1">The sequence shown here is derived from an EMBL/GenBank/DDBJ whole genome shotgun (WGS) entry which is preliminary data.</text>
</comment>
<evidence type="ECO:0000313" key="1">
    <source>
        <dbReference type="EMBL" id="MDN4474058.1"/>
    </source>
</evidence>
<organism evidence="1 2">
    <name type="scientific">Demequina zhanjiangensis</name>
    <dbReference type="NCBI Taxonomy" id="3051659"/>
    <lineage>
        <taxon>Bacteria</taxon>
        <taxon>Bacillati</taxon>
        <taxon>Actinomycetota</taxon>
        <taxon>Actinomycetes</taxon>
        <taxon>Micrococcales</taxon>
        <taxon>Demequinaceae</taxon>
        <taxon>Demequina</taxon>
    </lineage>
</organism>
<dbReference type="EMBL" id="JAUHPV010000011">
    <property type="protein sequence ID" value="MDN4474058.1"/>
    <property type="molecule type" value="Genomic_DNA"/>
</dbReference>
<protein>
    <submittedName>
        <fullName evidence="1">Uncharacterized protein</fullName>
    </submittedName>
</protein>
<dbReference type="Proteomes" id="UP001172738">
    <property type="component" value="Unassembled WGS sequence"/>
</dbReference>
<dbReference type="RefSeq" id="WP_301130158.1">
    <property type="nucleotide sequence ID" value="NZ_JAUHPV010000011.1"/>
</dbReference>